<dbReference type="AlphaFoldDB" id="A0A1Y1UIU5"/>
<dbReference type="GeneID" id="33554519"/>
<dbReference type="Proteomes" id="UP000193218">
    <property type="component" value="Unassembled WGS sequence"/>
</dbReference>
<reference evidence="1 2" key="1">
    <citation type="submission" date="2017-03" db="EMBL/GenBank/DDBJ databases">
        <title>Widespread Adenine N6-methylation of Active Genes in Fungi.</title>
        <authorList>
            <consortium name="DOE Joint Genome Institute"/>
            <person name="Mondo S.J."/>
            <person name="Dannebaum R.O."/>
            <person name="Kuo R.C."/>
            <person name="Louie K.B."/>
            <person name="Bewick A.J."/>
            <person name="Labutti K."/>
            <person name="Haridas S."/>
            <person name="Kuo A."/>
            <person name="Salamov A."/>
            <person name="Ahrendt S.R."/>
            <person name="Lau R."/>
            <person name="Bowen B.P."/>
            <person name="Lipzen A."/>
            <person name="Sullivan W."/>
            <person name="Andreopoulos W.B."/>
            <person name="Clum A."/>
            <person name="Lindquist E."/>
            <person name="Daum C."/>
            <person name="Northen T.R."/>
            <person name="Ramamoorthy G."/>
            <person name="Schmitz R.J."/>
            <person name="Gryganskyi A."/>
            <person name="Culley D."/>
            <person name="Magnuson J."/>
            <person name="James T.Y."/>
            <person name="O'Malley M.A."/>
            <person name="Stajich J.E."/>
            <person name="Spatafora J.W."/>
            <person name="Visel A."/>
            <person name="Grigoriev I.V."/>
        </authorList>
    </citation>
    <scope>NUCLEOTIDE SEQUENCE [LARGE SCALE GENOMIC DNA]</scope>
    <source>
        <strain evidence="1 2">NRRL Y-17943</strain>
    </source>
</reference>
<dbReference type="RefSeq" id="XP_021871965.1">
    <property type="nucleotide sequence ID" value="XM_022012711.1"/>
</dbReference>
<proteinExistence type="predicted"/>
<dbReference type="OrthoDB" id="2595509at2759"/>
<protein>
    <submittedName>
        <fullName evidence="1">Uncharacterized protein</fullName>
    </submittedName>
</protein>
<evidence type="ECO:0000313" key="1">
    <source>
        <dbReference type="EMBL" id="ORX37978.1"/>
    </source>
</evidence>
<accession>A0A1Y1UIU5</accession>
<organism evidence="1 2">
    <name type="scientific">Kockovaella imperatae</name>
    <dbReference type="NCBI Taxonomy" id="4999"/>
    <lineage>
        <taxon>Eukaryota</taxon>
        <taxon>Fungi</taxon>
        <taxon>Dikarya</taxon>
        <taxon>Basidiomycota</taxon>
        <taxon>Agaricomycotina</taxon>
        <taxon>Tremellomycetes</taxon>
        <taxon>Tremellales</taxon>
        <taxon>Cuniculitremaceae</taxon>
        <taxon>Kockovaella</taxon>
    </lineage>
</organism>
<dbReference type="InParanoid" id="A0A1Y1UIU5"/>
<dbReference type="STRING" id="4999.A0A1Y1UIU5"/>
<dbReference type="EMBL" id="NBSH01000005">
    <property type="protein sequence ID" value="ORX37978.1"/>
    <property type="molecule type" value="Genomic_DNA"/>
</dbReference>
<sequence>MSHFRRNQGRFSANTASEAYQRQLATPVHKWKKAWVSPTGLQPESSYKVNT</sequence>
<evidence type="ECO:0000313" key="2">
    <source>
        <dbReference type="Proteomes" id="UP000193218"/>
    </source>
</evidence>
<comment type="caution">
    <text evidence="1">The sequence shown here is derived from an EMBL/GenBank/DDBJ whole genome shotgun (WGS) entry which is preliminary data.</text>
</comment>
<name>A0A1Y1UIU5_9TREE</name>
<keyword evidence="2" id="KW-1185">Reference proteome</keyword>
<gene>
    <name evidence="1" type="ORF">BD324DRAFT_411914</name>
</gene>